<accession>A0A412FUD0</accession>
<evidence type="ECO:0000313" key="2">
    <source>
        <dbReference type="Proteomes" id="UP000284205"/>
    </source>
</evidence>
<dbReference type="GO" id="GO:0032259">
    <property type="term" value="P:methylation"/>
    <property type="evidence" value="ECO:0007669"/>
    <property type="project" value="UniProtKB-KW"/>
</dbReference>
<comment type="caution">
    <text evidence="1">The sequence shown here is derived from an EMBL/GenBank/DDBJ whole genome shotgun (WGS) entry which is preliminary data.</text>
</comment>
<proteinExistence type="predicted"/>
<keyword evidence="1" id="KW-0808">Transferase</keyword>
<dbReference type="Proteomes" id="UP000284205">
    <property type="component" value="Unassembled WGS sequence"/>
</dbReference>
<reference evidence="1 2" key="1">
    <citation type="submission" date="2018-08" db="EMBL/GenBank/DDBJ databases">
        <title>A genome reference for cultivated species of the human gut microbiota.</title>
        <authorList>
            <person name="Zou Y."/>
            <person name="Xue W."/>
            <person name="Luo G."/>
        </authorList>
    </citation>
    <scope>NUCLEOTIDE SEQUENCE [LARGE SCALE GENOMIC DNA]</scope>
    <source>
        <strain evidence="1 2">AF24-29LB</strain>
    </source>
</reference>
<dbReference type="GO" id="GO:0008168">
    <property type="term" value="F:methyltransferase activity"/>
    <property type="evidence" value="ECO:0007669"/>
    <property type="project" value="UniProtKB-KW"/>
</dbReference>
<name>A0A412FUD0_9BACE</name>
<sequence>MKENKYDSLLQAGFEIFELIEPQPTEVMLNTIPEMKDELRRPMMLLISAKKKY</sequence>
<dbReference type="AlphaFoldDB" id="A0A412FUD0"/>
<dbReference type="InterPro" id="IPR029063">
    <property type="entry name" value="SAM-dependent_MTases_sf"/>
</dbReference>
<keyword evidence="1" id="KW-0489">Methyltransferase</keyword>
<dbReference type="Gene3D" id="3.40.50.150">
    <property type="entry name" value="Vaccinia Virus protein VP39"/>
    <property type="match status" value="1"/>
</dbReference>
<gene>
    <name evidence="1" type="ORF">DWY26_10595</name>
</gene>
<organism evidence="1 2">
    <name type="scientific">Bacteroides caccae</name>
    <dbReference type="NCBI Taxonomy" id="47678"/>
    <lineage>
        <taxon>Bacteria</taxon>
        <taxon>Pseudomonadati</taxon>
        <taxon>Bacteroidota</taxon>
        <taxon>Bacteroidia</taxon>
        <taxon>Bacteroidales</taxon>
        <taxon>Bacteroidaceae</taxon>
        <taxon>Bacteroides</taxon>
    </lineage>
</organism>
<evidence type="ECO:0000313" key="1">
    <source>
        <dbReference type="EMBL" id="RGR71813.1"/>
    </source>
</evidence>
<dbReference type="EMBL" id="QRUO01000008">
    <property type="protein sequence ID" value="RGR71813.1"/>
    <property type="molecule type" value="Genomic_DNA"/>
</dbReference>
<protein>
    <submittedName>
        <fullName evidence="1">Methyltransferase</fullName>
    </submittedName>
</protein>